<protein>
    <submittedName>
        <fullName evidence="6">S-adenosyl-L-methionine-dependent methyltransferase</fullName>
    </submittedName>
</protein>
<comment type="caution">
    <text evidence="6">The sequence shown here is derived from an EMBL/GenBank/DDBJ whole genome shotgun (WGS) entry which is preliminary data.</text>
</comment>
<dbReference type="Gene3D" id="1.10.10.10">
    <property type="entry name" value="Winged helix-like DNA-binding domain superfamily/Winged helix DNA-binding domain"/>
    <property type="match status" value="1"/>
</dbReference>
<dbReference type="PANTHER" id="PTHR43712:SF2">
    <property type="entry name" value="O-METHYLTRANSFERASE CICE"/>
    <property type="match status" value="1"/>
</dbReference>
<organism evidence="6 7">
    <name type="scientific">Macrolepiota fuliginosa MF-IS2</name>
    <dbReference type="NCBI Taxonomy" id="1400762"/>
    <lineage>
        <taxon>Eukaryota</taxon>
        <taxon>Fungi</taxon>
        <taxon>Dikarya</taxon>
        <taxon>Basidiomycota</taxon>
        <taxon>Agaricomycotina</taxon>
        <taxon>Agaricomycetes</taxon>
        <taxon>Agaricomycetidae</taxon>
        <taxon>Agaricales</taxon>
        <taxon>Agaricineae</taxon>
        <taxon>Agaricaceae</taxon>
        <taxon>Macrolepiota</taxon>
    </lineage>
</organism>
<evidence type="ECO:0000259" key="5">
    <source>
        <dbReference type="Pfam" id="PF08100"/>
    </source>
</evidence>
<dbReference type="InterPro" id="IPR029063">
    <property type="entry name" value="SAM-dependent_MTases_sf"/>
</dbReference>
<feature type="domain" description="O-methyltransferase C-terminal" evidence="4">
    <location>
        <begin position="232"/>
        <end position="361"/>
    </location>
</feature>
<evidence type="ECO:0000313" key="7">
    <source>
        <dbReference type="Proteomes" id="UP000807342"/>
    </source>
</evidence>
<dbReference type="SUPFAM" id="SSF53335">
    <property type="entry name" value="S-adenosyl-L-methionine-dependent methyltransferases"/>
    <property type="match status" value="1"/>
</dbReference>
<dbReference type="PANTHER" id="PTHR43712">
    <property type="entry name" value="PUTATIVE (AFU_ORTHOLOGUE AFUA_4G14580)-RELATED"/>
    <property type="match status" value="1"/>
</dbReference>
<evidence type="ECO:0000256" key="2">
    <source>
        <dbReference type="ARBA" id="ARBA00022679"/>
    </source>
</evidence>
<dbReference type="CDD" id="cd02440">
    <property type="entry name" value="AdoMet_MTases"/>
    <property type="match status" value="1"/>
</dbReference>
<dbReference type="GO" id="GO:0032259">
    <property type="term" value="P:methylation"/>
    <property type="evidence" value="ECO:0007669"/>
    <property type="project" value="UniProtKB-KW"/>
</dbReference>
<evidence type="ECO:0000259" key="4">
    <source>
        <dbReference type="Pfam" id="PF00891"/>
    </source>
</evidence>
<evidence type="ECO:0000256" key="1">
    <source>
        <dbReference type="ARBA" id="ARBA00022603"/>
    </source>
</evidence>
<dbReference type="InterPro" id="IPR001077">
    <property type="entry name" value="COMT_C"/>
</dbReference>
<gene>
    <name evidence="6" type="ORF">P691DRAFT_552750</name>
</gene>
<dbReference type="InterPro" id="IPR036390">
    <property type="entry name" value="WH_DNA-bd_sf"/>
</dbReference>
<dbReference type="SUPFAM" id="SSF46785">
    <property type="entry name" value="Winged helix' DNA-binding domain"/>
    <property type="match status" value="1"/>
</dbReference>
<dbReference type="Gene3D" id="3.40.50.150">
    <property type="entry name" value="Vaccinia Virus protein VP39"/>
    <property type="match status" value="1"/>
</dbReference>
<proteinExistence type="predicted"/>
<name>A0A9P5XEZ6_9AGAR</name>
<dbReference type="AlphaFoldDB" id="A0A9P5XEZ6"/>
<reference evidence="6" key="1">
    <citation type="submission" date="2020-11" db="EMBL/GenBank/DDBJ databases">
        <authorList>
            <consortium name="DOE Joint Genome Institute"/>
            <person name="Ahrendt S."/>
            <person name="Riley R."/>
            <person name="Andreopoulos W."/>
            <person name="Labutti K."/>
            <person name="Pangilinan J."/>
            <person name="Ruiz-Duenas F.J."/>
            <person name="Barrasa J.M."/>
            <person name="Sanchez-Garcia M."/>
            <person name="Camarero S."/>
            <person name="Miyauchi S."/>
            <person name="Serrano A."/>
            <person name="Linde D."/>
            <person name="Babiker R."/>
            <person name="Drula E."/>
            <person name="Ayuso-Fernandez I."/>
            <person name="Pacheco R."/>
            <person name="Padilla G."/>
            <person name="Ferreira P."/>
            <person name="Barriuso J."/>
            <person name="Kellner H."/>
            <person name="Castanera R."/>
            <person name="Alfaro M."/>
            <person name="Ramirez L."/>
            <person name="Pisabarro A.G."/>
            <person name="Kuo A."/>
            <person name="Tritt A."/>
            <person name="Lipzen A."/>
            <person name="He G."/>
            <person name="Yan M."/>
            <person name="Ng V."/>
            <person name="Cullen D."/>
            <person name="Martin F."/>
            <person name="Rosso M.-N."/>
            <person name="Henrissat B."/>
            <person name="Hibbett D."/>
            <person name="Martinez A.T."/>
            <person name="Grigoriev I.V."/>
        </authorList>
    </citation>
    <scope>NUCLEOTIDE SEQUENCE</scope>
    <source>
        <strain evidence="6">MF-IS2</strain>
    </source>
</reference>
<dbReference type="Pfam" id="PF08100">
    <property type="entry name" value="Dimerisation"/>
    <property type="match status" value="1"/>
</dbReference>
<keyword evidence="7" id="KW-1185">Reference proteome</keyword>
<dbReference type="Pfam" id="PF00891">
    <property type="entry name" value="Methyltransf_2"/>
    <property type="match status" value="1"/>
</dbReference>
<dbReference type="Proteomes" id="UP000807342">
    <property type="component" value="Unassembled WGS sequence"/>
</dbReference>
<accession>A0A9P5XEZ6</accession>
<keyword evidence="2" id="KW-0808">Transferase</keyword>
<dbReference type="OrthoDB" id="2410195at2759"/>
<dbReference type="InterPro" id="IPR036388">
    <property type="entry name" value="WH-like_DNA-bd_sf"/>
</dbReference>
<dbReference type="GO" id="GO:0008171">
    <property type="term" value="F:O-methyltransferase activity"/>
    <property type="evidence" value="ECO:0007669"/>
    <property type="project" value="InterPro"/>
</dbReference>
<evidence type="ECO:0000256" key="3">
    <source>
        <dbReference type="ARBA" id="ARBA00022691"/>
    </source>
</evidence>
<keyword evidence="1 6" id="KW-0489">Methyltransferase</keyword>
<dbReference type="InterPro" id="IPR016461">
    <property type="entry name" value="COMT-like"/>
</dbReference>
<dbReference type="InterPro" id="IPR012967">
    <property type="entry name" value="COMT_dimerisation"/>
</dbReference>
<sequence length="448" mass="49678">MPNGSWPSLDAPIDPVFQFEAHQNQEIQKLSNIVVAAAYQLINVVREPFLSLVDIACGSLLTAALNTTNELNVAEVLREAGPDGTHIDEIARRCQANSEKLGRCLRLLAAHHIFREVHPNVFALNRISSLLDTGIPHQKLQEDQLNKFITHTKTGDISGYIGHFAEDVAKASLYHLDDVRAGGEPHNLAQTPFQKAFRTDGNLFNWMHDPAHQYEFTRHNACIRATARWDTSETLVHGFDWGTLPPDSLVVDVGGGTGRPALALAKAFSHLKILVQDREPVVQRGLEYWKDSCSEDPTTGRVSFAVHDFFEPQPILGARVYFARVVFHDWDDIHVIQILKHLRSAASPESRLVVADYITPFSISASIPQAGSVKTSTSTFDIPTPLLSNLGKASANTYYVDIAMQLLLNGKERTLLQHIHVVTEAGWRVVEVRPVVNSNFGFIIAEPA</sequence>
<dbReference type="GO" id="GO:0046983">
    <property type="term" value="F:protein dimerization activity"/>
    <property type="evidence" value="ECO:0007669"/>
    <property type="project" value="InterPro"/>
</dbReference>
<feature type="domain" description="O-methyltransferase dimerisation" evidence="5">
    <location>
        <begin position="54"/>
        <end position="131"/>
    </location>
</feature>
<keyword evidence="3" id="KW-0949">S-adenosyl-L-methionine</keyword>
<evidence type="ECO:0000313" key="6">
    <source>
        <dbReference type="EMBL" id="KAF9449490.1"/>
    </source>
</evidence>
<dbReference type="EMBL" id="MU151129">
    <property type="protein sequence ID" value="KAF9449490.1"/>
    <property type="molecule type" value="Genomic_DNA"/>
</dbReference>
<dbReference type="PROSITE" id="PS51683">
    <property type="entry name" value="SAM_OMT_II"/>
    <property type="match status" value="1"/>
</dbReference>